<dbReference type="InterPro" id="IPR053142">
    <property type="entry name" value="PchR_regulatory_protein"/>
</dbReference>
<evidence type="ECO:0000313" key="2">
    <source>
        <dbReference type="EMBL" id="QPF95384.1"/>
    </source>
</evidence>
<dbReference type="RefSeq" id="WP_195804838.1">
    <property type="nucleotide sequence ID" value="NZ_CP061379.1"/>
</dbReference>
<dbReference type="Gene3D" id="1.10.10.60">
    <property type="entry name" value="Homeodomain-like"/>
    <property type="match status" value="1"/>
</dbReference>
<evidence type="ECO:0000313" key="3">
    <source>
        <dbReference type="Proteomes" id="UP000594621"/>
    </source>
</evidence>
<dbReference type="PROSITE" id="PS01124">
    <property type="entry name" value="HTH_ARAC_FAMILY_2"/>
    <property type="match status" value="1"/>
</dbReference>
<evidence type="ECO:0000259" key="1">
    <source>
        <dbReference type="PROSITE" id="PS01124"/>
    </source>
</evidence>
<protein>
    <submittedName>
        <fullName evidence="2">Helix-turn-helix domain-containing protein</fullName>
    </submittedName>
</protein>
<accession>A0A7S9H336</accession>
<dbReference type="SMART" id="SM00342">
    <property type="entry name" value="HTH_ARAC"/>
    <property type="match status" value="1"/>
</dbReference>
<dbReference type="Pfam" id="PF12833">
    <property type="entry name" value="HTH_18"/>
    <property type="match status" value="1"/>
</dbReference>
<dbReference type="KEGG" id="bcou:IC761_31780"/>
<dbReference type="Proteomes" id="UP000594621">
    <property type="component" value="Chromosome"/>
</dbReference>
<reference evidence="2 3" key="1">
    <citation type="submission" date="2020-09" db="EMBL/GenBank/DDBJ databases">
        <title>Complete genomes of bradyrhizobia occurring on native shrubby legumes in Australia.</title>
        <authorList>
            <person name="Lafay B."/>
        </authorList>
    </citation>
    <scope>NUCLEOTIDE SEQUENCE [LARGE SCALE GENOMIC DNA]</scope>
    <source>
        <strain evidence="2 3">BDV5040</strain>
    </source>
</reference>
<dbReference type="AlphaFoldDB" id="A0A7S9H336"/>
<proteinExistence type="predicted"/>
<gene>
    <name evidence="2" type="ORF">IC761_31780</name>
</gene>
<dbReference type="GO" id="GO:0003700">
    <property type="term" value="F:DNA-binding transcription factor activity"/>
    <property type="evidence" value="ECO:0007669"/>
    <property type="project" value="InterPro"/>
</dbReference>
<dbReference type="PANTHER" id="PTHR47893:SF1">
    <property type="entry name" value="REGULATORY PROTEIN PCHR"/>
    <property type="match status" value="1"/>
</dbReference>
<dbReference type="InterPro" id="IPR018060">
    <property type="entry name" value="HTH_AraC"/>
</dbReference>
<dbReference type="GO" id="GO:0043565">
    <property type="term" value="F:sequence-specific DNA binding"/>
    <property type="evidence" value="ECO:0007669"/>
    <property type="project" value="InterPro"/>
</dbReference>
<organism evidence="2 3">
    <name type="scientific">Bradyrhizobium commune</name>
    <dbReference type="NCBI Taxonomy" id="83627"/>
    <lineage>
        <taxon>Bacteria</taxon>
        <taxon>Pseudomonadati</taxon>
        <taxon>Pseudomonadota</taxon>
        <taxon>Alphaproteobacteria</taxon>
        <taxon>Hyphomicrobiales</taxon>
        <taxon>Nitrobacteraceae</taxon>
        <taxon>Bradyrhizobium</taxon>
    </lineage>
</organism>
<sequence length="336" mass="37046">MDQRHLDIARARSQRRAANDVLTFQGLRASSALELQSFDIDHFGESEKYAGASSMPLSAGATAIMRARLGLPNLTLSLVKTFPRIIRGYQLMNAVAVVVPMDDVSATRINGQTIGSSVVILKGQSDCLVYEPEGRLMAVVYFSSPEREPWAQLADGYYLLKPASDLLGSLRRSISTALETAAYDPDFFDGPTSRTAVEQSLLSTIDAAIRTSVNSGPAHSTADSYRRIVAEMEALIRNDLTIWHKTTEMAQRVGVSVRTLQSATQAICGMSPHRYSRVLRLWSVRKQLRIGPERRSVKACAIAHGFWHLSEFAASYRAAFGELPSETLHRAMREAI</sequence>
<dbReference type="EMBL" id="CP061379">
    <property type="protein sequence ID" value="QPF95384.1"/>
    <property type="molecule type" value="Genomic_DNA"/>
</dbReference>
<dbReference type="PANTHER" id="PTHR47893">
    <property type="entry name" value="REGULATORY PROTEIN PCHR"/>
    <property type="match status" value="1"/>
</dbReference>
<keyword evidence="3" id="KW-1185">Reference proteome</keyword>
<feature type="domain" description="HTH araC/xylS-type" evidence="1">
    <location>
        <begin position="226"/>
        <end position="330"/>
    </location>
</feature>
<name>A0A7S9H336_9BRAD</name>